<gene>
    <name evidence="1" type="ORF">SEPMUDRAFT_147581</name>
</gene>
<proteinExistence type="predicted"/>
<evidence type="ECO:0000313" key="2">
    <source>
        <dbReference type="Proteomes" id="UP000016931"/>
    </source>
</evidence>
<dbReference type="AlphaFoldDB" id="M3CPY9"/>
<dbReference type="Proteomes" id="UP000016931">
    <property type="component" value="Unassembled WGS sequence"/>
</dbReference>
<reference evidence="1 2" key="1">
    <citation type="journal article" date="2012" name="PLoS Pathog.">
        <title>Diverse lifestyles and strategies of plant pathogenesis encoded in the genomes of eighteen Dothideomycetes fungi.</title>
        <authorList>
            <person name="Ohm R.A."/>
            <person name="Feau N."/>
            <person name="Henrissat B."/>
            <person name="Schoch C.L."/>
            <person name="Horwitz B.A."/>
            <person name="Barry K.W."/>
            <person name="Condon B.J."/>
            <person name="Copeland A.C."/>
            <person name="Dhillon B."/>
            <person name="Glaser F."/>
            <person name="Hesse C.N."/>
            <person name="Kosti I."/>
            <person name="LaButti K."/>
            <person name="Lindquist E.A."/>
            <person name="Lucas S."/>
            <person name="Salamov A.A."/>
            <person name="Bradshaw R.E."/>
            <person name="Ciuffetti L."/>
            <person name="Hamelin R.C."/>
            <person name="Kema G.H.J."/>
            <person name="Lawrence C."/>
            <person name="Scott J.A."/>
            <person name="Spatafora J.W."/>
            <person name="Turgeon B.G."/>
            <person name="de Wit P.J.G.M."/>
            <person name="Zhong S."/>
            <person name="Goodwin S.B."/>
            <person name="Grigoriev I.V."/>
        </authorList>
    </citation>
    <scope>NUCLEOTIDE SEQUENCE [LARGE SCALE GENOMIC DNA]</scope>
    <source>
        <strain evidence="1 2">SO2202</strain>
    </source>
</reference>
<dbReference type="HOGENOM" id="CLU_2470503_0_0_1"/>
<evidence type="ECO:0000313" key="1">
    <source>
        <dbReference type="EMBL" id="EMF15788.1"/>
    </source>
</evidence>
<organism evidence="1 2">
    <name type="scientific">Sphaerulina musiva (strain SO2202)</name>
    <name type="common">Poplar stem canker fungus</name>
    <name type="synonym">Septoria musiva</name>
    <dbReference type="NCBI Taxonomy" id="692275"/>
    <lineage>
        <taxon>Eukaryota</taxon>
        <taxon>Fungi</taxon>
        <taxon>Dikarya</taxon>
        <taxon>Ascomycota</taxon>
        <taxon>Pezizomycotina</taxon>
        <taxon>Dothideomycetes</taxon>
        <taxon>Dothideomycetidae</taxon>
        <taxon>Mycosphaerellales</taxon>
        <taxon>Mycosphaerellaceae</taxon>
        <taxon>Sphaerulina</taxon>
    </lineage>
</organism>
<accession>M3CPY9</accession>
<dbReference type="RefSeq" id="XP_016763909.1">
    <property type="nucleotide sequence ID" value="XM_016904391.1"/>
</dbReference>
<dbReference type="EMBL" id="KB456261">
    <property type="protein sequence ID" value="EMF15788.1"/>
    <property type="molecule type" value="Genomic_DNA"/>
</dbReference>
<sequence length="88" mass="10091">MIMIMVYIRMSQETNMADPKRAEDRQAFNVCTAACERVPQEAPLTLLSARFGSTSYEDTRTTHWRMANGDGWWVVVVVVVVVLENHCR</sequence>
<name>M3CPY9_SPHMS</name>
<protein>
    <submittedName>
        <fullName evidence="1">Uncharacterized protein</fullName>
    </submittedName>
</protein>
<dbReference type="GeneID" id="27901528"/>
<keyword evidence="2" id="KW-1185">Reference proteome</keyword>